<dbReference type="GO" id="GO:0000166">
    <property type="term" value="F:nucleotide binding"/>
    <property type="evidence" value="ECO:0007669"/>
    <property type="project" value="UniProtKB-KW"/>
</dbReference>
<dbReference type="InterPro" id="IPR036265">
    <property type="entry name" value="HIT-like_sf"/>
</dbReference>
<evidence type="ECO:0000256" key="3">
    <source>
        <dbReference type="ARBA" id="ARBA00024472"/>
    </source>
</evidence>
<evidence type="ECO:0000256" key="5">
    <source>
        <dbReference type="ARBA" id="ARBA00039802"/>
    </source>
</evidence>
<organism evidence="9 10">
    <name type="scientific">Oedothorax gibbosus</name>
    <dbReference type="NCBI Taxonomy" id="931172"/>
    <lineage>
        <taxon>Eukaryota</taxon>
        <taxon>Metazoa</taxon>
        <taxon>Ecdysozoa</taxon>
        <taxon>Arthropoda</taxon>
        <taxon>Chelicerata</taxon>
        <taxon>Arachnida</taxon>
        <taxon>Araneae</taxon>
        <taxon>Araneomorphae</taxon>
        <taxon>Entelegynae</taxon>
        <taxon>Araneoidea</taxon>
        <taxon>Linyphiidae</taxon>
        <taxon>Erigoninae</taxon>
        <taxon>Oedothorax</taxon>
    </lineage>
</organism>
<evidence type="ECO:0000256" key="6">
    <source>
        <dbReference type="ARBA" id="ARBA00042361"/>
    </source>
</evidence>
<evidence type="ECO:0000256" key="7">
    <source>
        <dbReference type="PROSITE-ProRule" id="PRU00464"/>
    </source>
</evidence>
<dbReference type="EMBL" id="JAFNEN010000325">
    <property type="protein sequence ID" value="KAG8185752.1"/>
    <property type="molecule type" value="Genomic_DNA"/>
</dbReference>
<evidence type="ECO:0000313" key="9">
    <source>
        <dbReference type="EMBL" id="KAG8185752.1"/>
    </source>
</evidence>
<dbReference type="Proteomes" id="UP000827092">
    <property type="component" value="Unassembled WGS sequence"/>
</dbReference>
<comment type="catalytic activity">
    <reaction evidence="3">
        <text>adenosine 5'-phosphoramidate + H2O = NH4(+) + AMP</text>
        <dbReference type="Rhea" id="RHEA:67916"/>
        <dbReference type="ChEBI" id="CHEBI:15377"/>
        <dbReference type="ChEBI" id="CHEBI:28938"/>
        <dbReference type="ChEBI" id="CHEBI:57890"/>
        <dbReference type="ChEBI" id="CHEBI:456215"/>
    </reaction>
</comment>
<dbReference type="AlphaFoldDB" id="A0AAV6UMW2"/>
<evidence type="ECO:0000256" key="1">
    <source>
        <dbReference type="ARBA" id="ARBA00022741"/>
    </source>
</evidence>
<accession>A0AAV6UMW2</accession>
<dbReference type="InterPro" id="IPR011146">
    <property type="entry name" value="HIT-like"/>
</dbReference>
<reference evidence="9 10" key="1">
    <citation type="journal article" date="2022" name="Nat. Ecol. Evol.">
        <title>A masculinizing supergene underlies an exaggerated male reproductive morph in a spider.</title>
        <authorList>
            <person name="Hendrickx F."/>
            <person name="De Corte Z."/>
            <person name="Sonet G."/>
            <person name="Van Belleghem S.M."/>
            <person name="Kostlbacher S."/>
            <person name="Vangestel C."/>
        </authorList>
    </citation>
    <scope>NUCLEOTIDE SEQUENCE [LARGE SCALE GENOMIC DNA]</scope>
    <source>
        <strain evidence="9">W744_W776</strain>
    </source>
</reference>
<dbReference type="Gene3D" id="3.30.428.10">
    <property type="entry name" value="HIT-like"/>
    <property type="match status" value="1"/>
</dbReference>
<gene>
    <name evidence="9" type="ORF">JTE90_000735</name>
</gene>
<dbReference type="PANTHER" id="PTHR12486:SF5">
    <property type="entry name" value="ADENOSINE 5'-MONOPHOSPHORAMIDASE HINT3"/>
    <property type="match status" value="1"/>
</dbReference>
<comment type="similarity">
    <text evidence="4">Belongs to the HINT family.</text>
</comment>
<feature type="domain" description="HIT" evidence="8">
    <location>
        <begin position="40"/>
        <end position="146"/>
    </location>
</feature>
<dbReference type="SUPFAM" id="SSF54197">
    <property type="entry name" value="HIT-like"/>
    <property type="match status" value="1"/>
</dbReference>
<sequence>MKNPELSHAHAAAPDFIDYFIDSGNFLNIAQEPLRERNCVFCNIAHGEDPSTDLLYKDDNYVAFRSIRPAASHHYLIIPKSHIKDAVGLGAQHVPMLDEMEAIANDVLTQLGGDSRTARIGYHWPPFISVSHLHLHAIAPADDLSIKASILFQPGSKWFRTTQEVVSRIKARAVKPSL</sequence>
<keyword evidence="10" id="KW-1185">Reference proteome</keyword>
<dbReference type="Pfam" id="PF11969">
    <property type="entry name" value="DcpS_C"/>
    <property type="match status" value="1"/>
</dbReference>
<dbReference type="GO" id="GO:0016787">
    <property type="term" value="F:hydrolase activity"/>
    <property type="evidence" value="ECO:0007669"/>
    <property type="project" value="UniProtKB-KW"/>
</dbReference>
<evidence type="ECO:0000313" key="10">
    <source>
        <dbReference type="Proteomes" id="UP000827092"/>
    </source>
</evidence>
<protein>
    <recommendedName>
        <fullName evidence="5">Adenosine 5'-monophosphoramidase HINT3</fullName>
    </recommendedName>
    <alternativeName>
        <fullName evidence="6">Histidine triad nucleotide-binding protein 3</fullName>
    </alternativeName>
</protein>
<dbReference type="PROSITE" id="PS51084">
    <property type="entry name" value="HIT_2"/>
    <property type="match status" value="1"/>
</dbReference>
<evidence type="ECO:0000256" key="2">
    <source>
        <dbReference type="ARBA" id="ARBA00022801"/>
    </source>
</evidence>
<evidence type="ECO:0000259" key="8">
    <source>
        <dbReference type="PROSITE" id="PS51084"/>
    </source>
</evidence>
<evidence type="ECO:0000256" key="4">
    <source>
        <dbReference type="ARBA" id="ARBA00025764"/>
    </source>
</evidence>
<keyword evidence="2" id="KW-0378">Hydrolase</keyword>
<feature type="short sequence motif" description="Histidine triad motif" evidence="7">
    <location>
        <begin position="132"/>
        <end position="136"/>
    </location>
</feature>
<keyword evidence="1" id="KW-0547">Nucleotide-binding</keyword>
<dbReference type="PANTHER" id="PTHR12486">
    <property type="entry name" value="APRATAXIN-RELATED"/>
    <property type="match status" value="1"/>
</dbReference>
<comment type="caution">
    <text evidence="9">The sequence shown here is derived from an EMBL/GenBank/DDBJ whole genome shotgun (WGS) entry which is preliminary data.</text>
</comment>
<name>A0AAV6UMW2_9ARAC</name>
<proteinExistence type="inferred from homology"/>